<dbReference type="InterPro" id="IPR036612">
    <property type="entry name" value="KH_dom_type_1_sf"/>
</dbReference>
<dbReference type="GO" id="GO:0003723">
    <property type="term" value="F:RNA binding"/>
    <property type="evidence" value="ECO:0007669"/>
    <property type="project" value="UniProtKB-UniRule"/>
</dbReference>
<proteinExistence type="predicted"/>
<dbReference type="InterPro" id="IPR004088">
    <property type="entry name" value="KH_dom_type_1"/>
</dbReference>
<gene>
    <name evidence="3" type="ORF">AKO1_011835</name>
</gene>
<evidence type="ECO:0000256" key="1">
    <source>
        <dbReference type="PROSITE-ProRule" id="PRU00117"/>
    </source>
</evidence>
<feature type="domain" description="K Homology" evidence="2">
    <location>
        <begin position="1"/>
        <end position="61"/>
    </location>
</feature>
<name>A0AAW2Z859_9EUKA</name>
<dbReference type="Pfam" id="PF00013">
    <property type="entry name" value="KH_1"/>
    <property type="match status" value="1"/>
</dbReference>
<dbReference type="Proteomes" id="UP001431209">
    <property type="component" value="Unassembled WGS sequence"/>
</dbReference>
<keyword evidence="4" id="KW-1185">Reference proteome</keyword>
<protein>
    <recommendedName>
        <fullName evidence="2">K Homology domain-containing protein</fullName>
    </recommendedName>
</protein>
<evidence type="ECO:0000313" key="3">
    <source>
        <dbReference type="EMBL" id="KAL0485084.1"/>
    </source>
</evidence>
<evidence type="ECO:0000259" key="2">
    <source>
        <dbReference type="SMART" id="SM00322"/>
    </source>
</evidence>
<dbReference type="EMBL" id="JAOPGA020001102">
    <property type="protein sequence ID" value="KAL0485084.1"/>
    <property type="molecule type" value="Genomic_DNA"/>
</dbReference>
<evidence type="ECO:0000313" key="4">
    <source>
        <dbReference type="Proteomes" id="UP001431209"/>
    </source>
</evidence>
<dbReference type="SMART" id="SM00322">
    <property type="entry name" value="KH"/>
    <property type="match status" value="1"/>
</dbReference>
<dbReference type="SUPFAM" id="SSF54791">
    <property type="entry name" value="Eukaryotic type KH-domain (KH-domain type I)"/>
    <property type="match status" value="1"/>
</dbReference>
<dbReference type="CDD" id="cd00105">
    <property type="entry name" value="KH-I"/>
    <property type="match status" value="1"/>
</dbReference>
<dbReference type="InterPro" id="IPR004087">
    <property type="entry name" value="KH_dom"/>
</dbReference>
<dbReference type="AlphaFoldDB" id="A0AAW2Z859"/>
<accession>A0AAW2Z859</accession>
<organism evidence="3 4">
    <name type="scientific">Acrasis kona</name>
    <dbReference type="NCBI Taxonomy" id="1008807"/>
    <lineage>
        <taxon>Eukaryota</taxon>
        <taxon>Discoba</taxon>
        <taxon>Heterolobosea</taxon>
        <taxon>Tetramitia</taxon>
        <taxon>Eutetramitia</taxon>
        <taxon>Acrasidae</taxon>
        <taxon>Acrasis</taxon>
    </lineage>
</organism>
<reference evidence="3 4" key="1">
    <citation type="submission" date="2024-03" db="EMBL/GenBank/DDBJ databases">
        <title>The Acrasis kona genome and developmental transcriptomes reveal deep origins of eukaryotic multicellular pathways.</title>
        <authorList>
            <person name="Sheikh S."/>
            <person name="Fu C.-J."/>
            <person name="Brown M.W."/>
            <person name="Baldauf S.L."/>
        </authorList>
    </citation>
    <scope>NUCLEOTIDE SEQUENCE [LARGE SCALE GENOMIC DNA]</scope>
    <source>
        <strain evidence="3 4">ATCC MYA-3509</strain>
    </source>
</reference>
<dbReference type="Gene3D" id="3.30.1370.10">
    <property type="entry name" value="K Homology domain, type 1"/>
    <property type="match status" value="1"/>
</dbReference>
<keyword evidence="1" id="KW-0694">RNA-binding</keyword>
<sequence length="416" mass="47609">MERYPIPSNCVGNIIGKGGCNIKRIKQESGATCNVKDEYVEIKGSKVQRDHAKRLIRSCVNNSIKVYSHPEIAILSFVVDSKNHDIKFVPFGHEGRSSNHINRDLYVAKLLDNDQSDDLSSKLSGLNLSKSEINLVKEHGLCLYNSCKEEIMDKIMLELIRIAKMQKVEGSASVDKVKVTTYIGTTTFYNSKKNRLISGQSIPLSTVLNYKIGIEGDMKVTFNNAVRKNTYNDFVEHNSWGEPIESEHFVMHLADNEQNERLSITLEHTGDELKLRKYKTKKQMTLYLNLINIGHQVEKYDVRFVISKCCVGPAPENISRFISSLTFNRMKNEIMVPSNSRYCVDVTRRNSRKRYRNGSYQMNCCKVENDGLTQHEIELLDVELNTYIRQANIDEIRARDAVSNLIQRSIQLTDQI</sequence>
<dbReference type="PROSITE" id="PS50084">
    <property type="entry name" value="KH_TYPE_1"/>
    <property type="match status" value="1"/>
</dbReference>
<comment type="caution">
    <text evidence="3">The sequence shown here is derived from an EMBL/GenBank/DDBJ whole genome shotgun (WGS) entry which is preliminary data.</text>
</comment>